<sequence>MEMKEWRKSGKMVQGITAQGQPVIFTTSPCRTTTSPFRQHQELCADSLLFKPVVNSAEQPKPHPES</sequence>
<protein>
    <submittedName>
        <fullName evidence="1">Uncharacterized protein</fullName>
    </submittedName>
</protein>
<proteinExistence type="predicted"/>
<gene>
    <name evidence="1" type="ORF">EB796_009382</name>
</gene>
<name>A0A7J7K275_BUGNE</name>
<keyword evidence="2" id="KW-1185">Reference proteome</keyword>
<dbReference type="EMBL" id="VXIV02001515">
    <property type="protein sequence ID" value="KAF6032307.1"/>
    <property type="molecule type" value="Genomic_DNA"/>
</dbReference>
<evidence type="ECO:0000313" key="1">
    <source>
        <dbReference type="EMBL" id="KAF6032307.1"/>
    </source>
</evidence>
<evidence type="ECO:0000313" key="2">
    <source>
        <dbReference type="Proteomes" id="UP000593567"/>
    </source>
</evidence>
<reference evidence="1" key="1">
    <citation type="submission" date="2020-06" db="EMBL/GenBank/DDBJ databases">
        <title>Draft genome of Bugula neritina, a colonial animal packing powerful symbionts and potential medicines.</title>
        <authorList>
            <person name="Rayko M."/>
        </authorList>
    </citation>
    <scope>NUCLEOTIDE SEQUENCE [LARGE SCALE GENOMIC DNA]</scope>
    <source>
        <strain evidence="1">Kwan_BN1</strain>
    </source>
</reference>
<comment type="caution">
    <text evidence="1">The sequence shown here is derived from an EMBL/GenBank/DDBJ whole genome shotgun (WGS) entry which is preliminary data.</text>
</comment>
<dbReference type="Proteomes" id="UP000593567">
    <property type="component" value="Unassembled WGS sequence"/>
</dbReference>
<accession>A0A7J7K275</accession>
<dbReference type="AlphaFoldDB" id="A0A7J7K275"/>
<organism evidence="1 2">
    <name type="scientific">Bugula neritina</name>
    <name type="common">Brown bryozoan</name>
    <name type="synonym">Sertularia neritina</name>
    <dbReference type="NCBI Taxonomy" id="10212"/>
    <lineage>
        <taxon>Eukaryota</taxon>
        <taxon>Metazoa</taxon>
        <taxon>Spiralia</taxon>
        <taxon>Lophotrochozoa</taxon>
        <taxon>Bryozoa</taxon>
        <taxon>Gymnolaemata</taxon>
        <taxon>Cheilostomatida</taxon>
        <taxon>Flustrina</taxon>
        <taxon>Buguloidea</taxon>
        <taxon>Bugulidae</taxon>
        <taxon>Bugula</taxon>
    </lineage>
</organism>